<dbReference type="InterPro" id="IPR050583">
    <property type="entry name" value="Mycobacterial_A85_antigen"/>
</dbReference>
<dbReference type="AlphaFoldDB" id="A0A8A4TPN2"/>
<dbReference type="GO" id="GO:0016787">
    <property type="term" value="F:hydrolase activity"/>
    <property type="evidence" value="ECO:0007669"/>
    <property type="project" value="UniProtKB-KW"/>
</dbReference>
<dbReference type="InterPro" id="IPR029058">
    <property type="entry name" value="AB_hydrolase_fold"/>
</dbReference>
<evidence type="ECO:0000313" key="2">
    <source>
        <dbReference type="Proteomes" id="UP000663929"/>
    </source>
</evidence>
<dbReference type="Pfam" id="PF00756">
    <property type="entry name" value="Esterase"/>
    <property type="match status" value="1"/>
</dbReference>
<reference evidence="1" key="1">
    <citation type="submission" date="2021-03" db="EMBL/GenBank/DDBJ databases">
        <title>Acanthopleuribacteraceae sp. M133.</title>
        <authorList>
            <person name="Wang G."/>
        </authorList>
    </citation>
    <scope>NUCLEOTIDE SEQUENCE</scope>
    <source>
        <strain evidence="1">M133</strain>
    </source>
</reference>
<gene>
    <name evidence="1" type="ORF">J3U87_03460</name>
</gene>
<dbReference type="Gene3D" id="3.40.50.1820">
    <property type="entry name" value="alpha/beta hydrolase"/>
    <property type="match status" value="1"/>
</dbReference>
<dbReference type="Proteomes" id="UP000663929">
    <property type="component" value="Chromosome"/>
</dbReference>
<proteinExistence type="predicted"/>
<protein>
    <submittedName>
        <fullName evidence="1">Alpha/beta hydrolase</fullName>
    </submittedName>
</protein>
<dbReference type="PANTHER" id="PTHR48098:SF6">
    <property type="entry name" value="FERRI-BACILLIBACTIN ESTERASE BESA"/>
    <property type="match status" value="1"/>
</dbReference>
<name>A0A8A4TPN2_SULCO</name>
<keyword evidence="1" id="KW-0378">Hydrolase</keyword>
<dbReference type="KEGG" id="scor:J3U87_03460"/>
<dbReference type="RefSeq" id="WP_237381633.1">
    <property type="nucleotide sequence ID" value="NZ_CP071793.1"/>
</dbReference>
<dbReference type="SUPFAM" id="SSF53474">
    <property type="entry name" value="alpha/beta-Hydrolases"/>
    <property type="match status" value="1"/>
</dbReference>
<dbReference type="EMBL" id="CP071793">
    <property type="protein sequence ID" value="QTD51503.1"/>
    <property type="molecule type" value="Genomic_DNA"/>
</dbReference>
<evidence type="ECO:0000313" key="1">
    <source>
        <dbReference type="EMBL" id="QTD51503.1"/>
    </source>
</evidence>
<sequence length="354" mass="40548">MSEEHTCTLRIHYDTGWDHRITIRGDRFPFSWDKGVDAEWTEGNCWVYRWTCQHPEGIKFKVLIDDVTWAIGTDGTIFPGQAMDIYPFFHRNPGRLELVHHFNMPIHIYLPPGYDENPTKRFPVLYIHDGQNLYDPIHSFKGEVWNVDQAIENLVLEESMDPVIAVGIFNRGAGRLYDYTPSYDPHFQGIGAGGGANQYADLIINEIKPYVDLNFRTLADGAHTGLMGASLGGLVSLYMARRWPGVFSRVASLSSSFWWNNRNLLSQITRTREFVPLRIYLDAGTHNDGLPETRAMYEALIQSGYQPGRNLFYYVAPWHAHSEVFWGARVHLPLRFLFPPWSTDPVGTDPVEVV</sequence>
<dbReference type="PANTHER" id="PTHR48098">
    <property type="entry name" value="ENTEROCHELIN ESTERASE-RELATED"/>
    <property type="match status" value="1"/>
</dbReference>
<keyword evidence="2" id="KW-1185">Reference proteome</keyword>
<accession>A0A8A4TPN2</accession>
<dbReference type="InterPro" id="IPR000801">
    <property type="entry name" value="Esterase-like"/>
</dbReference>
<organism evidence="1 2">
    <name type="scientific">Sulfidibacter corallicola</name>
    <dbReference type="NCBI Taxonomy" id="2818388"/>
    <lineage>
        <taxon>Bacteria</taxon>
        <taxon>Pseudomonadati</taxon>
        <taxon>Acidobacteriota</taxon>
        <taxon>Holophagae</taxon>
        <taxon>Acanthopleuribacterales</taxon>
        <taxon>Acanthopleuribacteraceae</taxon>
        <taxon>Sulfidibacter</taxon>
    </lineage>
</organism>